<proteinExistence type="predicted"/>
<evidence type="ECO:0000259" key="1">
    <source>
        <dbReference type="Pfam" id="PF03478"/>
    </source>
</evidence>
<feature type="domain" description="KIB1-4 beta-propeller" evidence="1">
    <location>
        <begin position="85"/>
        <end position="336"/>
    </location>
</feature>
<comment type="caution">
    <text evidence="2">The sequence shown here is derived from an EMBL/GenBank/DDBJ whole genome shotgun (WGS) entry which is preliminary data.</text>
</comment>
<dbReference type="EMBL" id="LUHQ01000005">
    <property type="protein sequence ID" value="OAO89967.1"/>
    <property type="molecule type" value="Genomic_DNA"/>
</dbReference>
<organism evidence="2 3">
    <name type="scientific">Arabidopsis thaliana</name>
    <name type="common">Mouse-ear cress</name>
    <dbReference type="NCBI Taxonomy" id="3702"/>
    <lineage>
        <taxon>Eukaryota</taxon>
        <taxon>Viridiplantae</taxon>
        <taxon>Streptophyta</taxon>
        <taxon>Embryophyta</taxon>
        <taxon>Tracheophyta</taxon>
        <taxon>Spermatophyta</taxon>
        <taxon>Magnoliopsida</taxon>
        <taxon>eudicotyledons</taxon>
        <taxon>Gunneridae</taxon>
        <taxon>Pentapetalae</taxon>
        <taxon>rosids</taxon>
        <taxon>malvids</taxon>
        <taxon>Brassicales</taxon>
        <taxon>Brassicaceae</taxon>
        <taxon>Camelineae</taxon>
        <taxon>Arabidopsis</taxon>
    </lineage>
</organism>
<gene>
    <name evidence="2" type="ordered locus">AXX17_At5g53370</name>
</gene>
<dbReference type="ExpressionAtlas" id="A0A178U9X8">
    <property type="expression patterns" value="baseline"/>
</dbReference>
<dbReference type="PANTHER" id="PTHR31681">
    <property type="entry name" value="C2H2-LIKE ZINC FINGER PROTEIN"/>
    <property type="match status" value="1"/>
</dbReference>
<dbReference type="AlphaFoldDB" id="A0A178U9X8"/>
<sequence length="369" mass="41025">MALLLNQPLKLLCFRRKPVLVRSSPLLSNDGLSSSLLQTPPCFIVSAKRCGRLAKEGKLVILNPYEDECTSLDKKVPMALLYDNELVTIGSSHGWIATLSQDDGLLRLQDDLNPVASDTNPKRIPLPPLVTLPHCQTQIVTNVSLSASSPEDEDCVVAVKFLGPQLSFCRPAQSNSEWINIRIENPCFYSSRVMYSKKDNMFCIPGSGGHLIGTWDLRTHKHNLQSLQFQNLPKLTKTKQKLLDSCCKSEHLVESPAGETFLVKWYKKSSSKIIKGIAQMKTQALMVFKLDEQGNAVYTQDIGDLCIFLSKSEPFCVLASSFPGLCPNNVILFDCDEGGFFDLDDSTIITDVMPTSFKSNYLMPPQKLD</sequence>
<accession>A0A178U9X8</accession>
<protein>
    <recommendedName>
        <fullName evidence="1">KIB1-4 beta-propeller domain-containing protein</fullName>
    </recommendedName>
</protein>
<dbReference type="Proteomes" id="UP000078284">
    <property type="component" value="Chromosome 5"/>
</dbReference>
<dbReference type="Pfam" id="PF03478">
    <property type="entry name" value="Beta-prop_KIB1-4"/>
    <property type="match status" value="1"/>
</dbReference>
<dbReference type="PANTHER" id="PTHR31681:SF54">
    <property type="entry name" value="DUF295 DOMAIN-CONTAINING PROTEIN-RELATED"/>
    <property type="match status" value="1"/>
</dbReference>
<name>A0A178U9X8_ARATH</name>
<evidence type="ECO:0000313" key="3">
    <source>
        <dbReference type="Proteomes" id="UP000078284"/>
    </source>
</evidence>
<evidence type="ECO:0000313" key="2">
    <source>
        <dbReference type="EMBL" id="OAO89967.1"/>
    </source>
</evidence>
<dbReference type="InterPro" id="IPR005174">
    <property type="entry name" value="KIB1-4_b-propeller"/>
</dbReference>
<reference evidence="3" key="1">
    <citation type="journal article" date="2016" name="Proc. Natl. Acad. Sci. U.S.A.">
        <title>Chromosome-level assembly of Arabidopsis thaliana Ler reveals the extent of translocation and inversion polymorphisms.</title>
        <authorList>
            <person name="Zapata L."/>
            <person name="Ding J."/>
            <person name="Willing E.M."/>
            <person name="Hartwig B."/>
            <person name="Bezdan D."/>
            <person name="Jiao W.B."/>
            <person name="Patel V."/>
            <person name="Velikkakam James G."/>
            <person name="Koornneef M."/>
            <person name="Ossowski S."/>
            <person name="Schneeberger K."/>
        </authorList>
    </citation>
    <scope>NUCLEOTIDE SEQUENCE [LARGE SCALE GENOMIC DNA]</scope>
    <source>
        <strain evidence="3">cv. Landsberg erecta</strain>
    </source>
</reference>